<evidence type="ECO:0000256" key="3">
    <source>
        <dbReference type="ARBA" id="ARBA00022475"/>
    </source>
</evidence>
<keyword evidence="3" id="KW-1003">Cell membrane</keyword>
<dbReference type="PANTHER" id="PTHR30489:SF0">
    <property type="entry name" value="LIPOPROTEIN-RELEASING SYSTEM TRANSMEMBRANE PROTEIN LOLE"/>
    <property type="match status" value="1"/>
</dbReference>
<dbReference type="OrthoDB" id="8522929at2"/>
<feature type="transmembrane region" description="Helical" evidence="7">
    <location>
        <begin position="347"/>
        <end position="373"/>
    </location>
</feature>
<evidence type="ECO:0000256" key="2">
    <source>
        <dbReference type="ARBA" id="ARBA00005236"/>
    </source>
</evidence>
<dbReference type="InterPro" id="IPR003838">
    <property type="entry name" value="ABC3_permease_C"/>
</dbReference>
<feature type="transmembrane region" description="Helical" evidence="7">
    <location>
        <begin position="302"/>
        <end position="327"/>
    </location>
</feature>
<gene>
    <name evidence="9" type="ORF">CJ671_08215</name>
</gene>
<evidence type="ECO:0000256" key="5">
    <source>
        <dbReference type="ARBA" id="ARBA00022989"/>
    </source>
</evidence>
<evidence type="ECO:0000256" key="6">
    <source>
        <dbReference type="ARBA" id="ARBA00023136"/>
    </source>
</evidence>
<organism evidence="9 10">
    <name type="scientific">Aliarcobacter cryaerophilus</name>
    <dbReference type="NCBI Taxonomy" id="28198"/>
    <lineage>
        <taxon>Bacteria</taxon>
        <taxon>Pseudomonadati</taxon>
        <taxon>Campylobacterota</taxon>
        <taxon>Epsilonproteobacteria</taxon>
        <taxon>Campylobacterales</taxon>
        <taxon>Arcobacteraceae</taxon>
        <taxon>Aliarcobacter</taxon>
    </lineage>
</organism>
<dbReference type="PANTHER" id="PTHR30489">
    <property type="entry name" value="LIPOPROTEIN-RELEASING SYSTEM TRANSMEMBRANE PROTEIN LOLE"/>
    <property type="match status" value="1"/>
</dbReference>
<reference evidence="9 10" key="1">
    <citation type="submission" date="2017-09" db="EMBL/GenBank/DDBJ databases">
        <title>Reassesment of A. cryaerophilus.</title>
        <authorList>
            <person name="Perez-Cataluna A."/>
            <person name="Collado L."/>
            <person name="Salgado O."/>
            <person name="Lefinanco V."/>
            <person name="Figueras M.J."/>
        </authorList>
    </citation>
    <scope>NUCLEOTIDE SEQUENCE [LARGE SCALE GENOMIC DNA]</scope>
    <source>
        <strain evidence="9 10">LMG 9871</strain>
    </source>
</reference>
<dbReference type="InterPro" id="IPR051447">
    <property type="entry name" value="Lipoprotein-release_system"/>
</dbReference>
<comment type="subcellular location">
    <subcellularLocation>
        <location evidence="1">Cell membrane</location>
        <topology evidence="1">Multi-pass membrane protein</topology>
    </subcellularLocation>
</comment>
<evidence type="ECO:0000256" key="7">
    <source>
        <dbReference type="SAM" id="Phobius"/>
    </source>
</evidence>
<feature type="transmembrane region" description="Helical" evidence="7">
    <location>
        <begin position="21"/>
        <end position="41"/>
    </location>
</feature>
<feature type="transmembrane region" description="Helical" evidence="7">
    <location>
        <begin position="247"/>
        <end position="266"/>
    </location>
</feature>
<sequence length="385" mass="45197">MKSSVFINLIFLLLHKQKTKYISIFILSTLTIFLLSTVIFIKSSLQNEILKTVENHNDFIIQKEFGGRVFDINNQVEEKIRTIYGVKNITKRVYGRYKFLSEDVYFIIVGVDFSNINKELKNLELQNISKDEMIIGFEVANLLKKYKYTNNYDFFLPSKEVKRVKIAKILEKESNIISSDIIILDINLARDILGINKDFSTNIAFDVPNELERANIKQKLQRLDLDLNIIQKEDILKKYETIFNYKGGVFLILYLIVLFAFIMILYQRYSQVSINERKQIAIFKAIGYSVRDIIKIKMSENFIVAFVSYLFGVLLAYFFVFVLNAPILKNIFIDFSNIKNDFILYPYIEFSTYITLFLFFMVLFLSSVLIPVWRISAINPYESLK</sequence>
<keyword evidence="6 7" id="KW-0472">Membrane</keyword>
<feature type="domain" description="ABC3 transporter permease C-terminal" evidence="8">
    <location>
        <begin position="252"/>
        <end position="380"/>
    </location>
</feature>
<protein>
    <submittedName>
        <fullName evidence="9">ABC transporter permease</fullName>
    </submittedName>
</protein>
<evidence type="ECO:0000313" key="10">
    <source>
        <dbReference type="Proteomes" id="UP000238649"/>
    </source>
</evidence>
<proteinExistence type="inferred from homology"/>
<evidence type="ECO:0000313" key="9">
    <source>
        <dbReference type="EMBL" id="PRM88807.1"/>
    </source>
</evidence>
<keyword evidence="4 7" id="KW-0812">Transmembrane</keyword>
<dbReference type="EMBL" id="NXGH01000024">
    <property type="protein sequence ID" value="PRM88807.1"/>
    <property type="molecule type" value="Genomic_DNA"/>
</dbReference>
<name>A0A2S9SQD1_9BACT</name>
<evidence type="ECO:0000259" key="8">
    <source>
        <dbReference type="Pfam" id="PF02687"/>
    </source>
</evidence>
<keyword evidence="5 7" id="KW-1133">Transmembrane helix</keyword>
<comment type="caution">
    <text evidence="9">The sequence shown here is derived from an EMBL/GenBank/DDBJ whole genome shotgun (WGS) entry which is preliminary data.</text>
</comment>
<dbReference type="GO" id="GO:0044874">
    <property type="term" value="P:lipoprotein localization to outer membrane"/>
    <property type="evidence" value="ECO:0007669"/>
    <property type="project" value="TreeGrafter"/>
</dbReference>
<accession>A0A2S9SQD1</accession>
<evidence type="ECO:0000256" key="1">
    <source>
        <dbReference type="ARBA" id="ARBA00004651"/>
    </source>
</evidence>
<dbReference type="Proteomes" id="UP000238649">
    <property type="component" value="Unassembled WGS sequence"/>
</dbReference>
<dbReference type="RefSeq" id="WP_105912228.1">
    <property type="nucleotide sequence ID" value="NZ_NXGH01000024.1"/>
</dbReference>
<dbReference type="AlphaFoldDB" id="A0A2S9SQD1"/>
<comment type="similarity">
    <text evidence="2">Belongs to the ABC-4 integral membrane protein family. LolC/E subfamily.</text>
</comment>
<evidence type="ECO:0000256" key="4">
    <source>
        <dbReference type="ARBA" id="ARBA00022692"/>
    </source>
</evidence>
<dbReference type="GO" id="GO:0098797">
    <property type="term" value="C:plasma membrane protein complex"/>
    <property type="evidence" value="ECO:0007669"/>
    <property type="project" value="TreeGrafter"/>
</dbReference>
<dbReference type="Pfam" id="PF02687">
    <property type="entry name" value="FtsX"/>
    <property type="match status" value="1"/>
</dbReference>